<dbReference type="PANTHER" id="PTHR44119">
    <property type="entry name" value="MAGNESIUM-CHELATASE SUBUNIT CHLH, CHLOROPLASTIC"/>
    <property type="match status" value="1"/>
</dbReference>
<dbReference type="PANTHER" id="PTHR44119:SF4">
    <property type="entry name" value="AEROBIC COBALTOCHELATASE SUBUNIT COBN"/>
    <property type="match status" value="1"/>
</dbReference>
<dbReference type="Proteomes" id="UP000197032">
    <property type="component" value="Unassembled WGS sequence"/>
</dbReference>
<evidence type="ECO:0000256" key="2">
    <source>
        <dbReference type="SAM" id="Phobius"/>
    </source>
</evidence>
<name>A0A1Z5HSJ2_9FIRM</name>
<keyword evidence="2" id="KW-1133">Transmembrane helix</keyword>
<protein>
    <submittedName>
        <fullName evidence="4">Magnesium chelatase</fullName>
    </submittedName>
</protein>
<feature type="compositionally biased region" description="Basic and acidic residues" evidence="1">
    <location>
        <begin position="1282"/>
        <end position="1292"/>
    </location>
</feature>
<comment type="caution">
    <text evidence="4">The sequence shown here is derived from an EMBL/GenBank/DDBJ whole genome shotgun (WGS) entry which is preliminary data.</text>
</comment>
<dbReference type="CDD" id="cd10150">
    <property type="entry name" value="CobN_like"/>
    <property type="match status" value="1"/>
</dbReference>
<keyword evidence="2" id="KW-0472">Membrane</keyword>
<dbReference type="InterPro" id="IPR003672">
    <property type="entry name" value="CobN/Mg_chltase"/>
</dbReference>
<sequence length="1344" mass="150239">MSLLVLRQHRKLWRLTGILLSCALLSGIFLPMTVAVGAEPILVKIVIIANSESYFPSLVSAYGKLVNQGYPLELKIFNGAGLVNNTEAERLRKELRDARVVLLEMIGLDTIKVLRPFLTELPADVKILSTKSSEFPDLPRIDAGEDAVLKAYFDQGGVENMRRLLLYLASRHGGLATGEELLPVPLPDRFIYHPEADQTFNDRKDYLNWYRDAGKLKPRAPWIGIITYDSFYKNGDIDIYTALLRELEAQGANVILSFAKDRVEAVRDFFMEDGQGRIDLLIAATGFNFVFGKPEEGVKLFRELNVPVMAPVYARNLEQWKQDPAGLAGDVYWQIAYPELDGRVEPVMLGGTQAVGVDAATGVEIVKKVPIPDRVQRLARRAMNWAMLRHKPNGDKRVAIIYYNYSGGKDSISASYLNVPESIAAILQALKKDGYRVEGNFPGKDLLKIMLTYGRNVGSWAPGELETMVQAGAMTVPVEDYLRWFRELPRSLQEAVEREWGPAPGRVMVYQGQLVIPGLMLGNVFIGPQPMRGWGDDPQKITHSPTLPPTHQYLAFYFWLQHDFKADAVIHLGTHGTLEWLPGRSVGLGADDWPDVVLGDLPNIYPYIVNNPGEGTQAKRRGYAVIIDHLTPPMVKPELYGDLAALQEMLNNYEVEAAKGNTRRLAAMQKEILEKITANNLDQVLHLDLARDSFERVVQEVDSYLAEMVAELMPYGLHTFGRPPEEELLERMASAMVAYDPATRSGSEANYQQKLTLSTREMDNLLRALRGEYIPPGLGRDPVRIPDTLPTGVNFYSFDPRMVPDKAAWETGKKAADQLLAQYLAEHGRYPERVGVVLWAIETMRTQGETIAMILRLIGAEPKWDKNGRVTGIDFTPISQLGRPRVDVLVTISGLFRDTFAYMVELLDDALAQVARLEEQPEDNMVKKHFQEDLQVYREEGYSEKEAEVLAAARIFGDPPGAYGTGVSEMVEATSFWDKQEDLARTYLARMRYAYGKRVYGQEAESAFRRVLSNTEVITQVRDSLWGVLDNDDVYQYLGGLNLAARQVSGREVDVYITNTRQARDPQVQSFNRFLGTELRTRVLNPIWIEGMLQEGYSGSTTISKHVGHLFGVDATLDAVDNWSWRQVMETIVLDPEVRDRLSPYAVQAIAGWGLEAARRQMWQADQETLSQLANTYVQSVLEYGVVCCHHTCANIVFNEWLASFATLPGQDLARFGELFREATNQDLHLKQISAIVAEPKATPQSPRIHPVTTKKPGSSSLIARREDNSSGRVQEAGEAAKATKEKPMQDRPRAYEIYSTEQGEAPGTGSSGVTFWAILGALLLGAVIAAGYFGVGKKNRPLS</sequence>
<evidence type="ECO:0000259" key="3">
    <source>
        <dbReference type="Pfam" id="PF02514"/>
    </source>
</evidence>
<feature type="transmembrane region" description="Helical" evidence="2">
    <location>
        <begin position="1316"/>
        <end position="1336"/>
    </location>
</feature>
<dbReference type="EMBL" id="BDGJ01000084">
    <property type="protein sequence ID" value="GAW92496.1"/>
    <property type="molecule type" value="Genomic_DNA"/>
</dbReference>
<feature type="domain" description="CobN/magnesium chelatase" evidence="3">
    <location>
        <begin position="151"/>
        <end position="741"/>
    </location>
</feature>
<feature type="region of interest" description="Disordered" evidence="1">
    <location>
        <begin position="1241"/>
        <end position="1292"/>
    </location>
</feature>
<accession>A0A1Z5HSJ2</accession>
<gene>
    <name evidence="4" type="ORF">KKC1_16500</name>
</gene>
<reference evidence="5" key="1">
    <citation type="journal article" date="2017" name="Appl. Environ. Microbiol.">
        <title>Genomic analysis of Calderihabitans maritimus KKC1, a thermophilic hydrogenogenic carboxydotrophic bacterium isolated from marine sediment.</title>
        <authorList>
            <person name="Omae K."/>
            <person name="Yoneda Y."/>
            <person name="Fukuyama Y."/>
            <person name="Yoshida T."/>
            <person name="Sako Y."/>
        </authorList>
    </citation>
    <scope>NUCLEOTIDE SEQUENCE [LARGE SCALE GENOMIC DNA]</scope>
    <source>
        <strain evidence="5">KKC1</strain>
    </source>
</reference>
<evidence type="ECO:0000313" key="5">
    <source>
        <dbReference type="Proteomes" id="UP000197032"/>
    </source>
</evidence>
<dbReference type="RefSeq" id="WP_088553829.1">
    <property type="nucleotide sequence ID" value="NZ_BDGJ01000084.1"/>
</dbReference>
<proteinExistence type="predicted"/>
<dbReference type="Pfam" id="PF02514">
    <property type="entry name" value="CobN-Mg_chel"/>
    <property type="match status" value="2"/>
</dbReference>
<organism evidence="4 5">
    <name type="scientific">Calderihabitans maritimus</name>
    <dbReference type="NCBI Taxonomy" id="1246530"/>
    <lineage>
        <taxon>Bacteria</taxon>
        <taxon>Bacillati</taxon>
        <taxon>Bacillota</taxon>
        <taxon>Clostridia</taxon>
        <taxon>Neomoorellales</taxon>
        <taxon>Calderihabitantaceae</taxon>
        <taxon>Calderihabitans</taxon>
    </lineage>
</organism>
<keyword evidence="2" id="KW-0812">Transmembrane</keyword>
<dbReference type="OrthoDB" id="9757976at2"/>
<evidence type="ECO:0000313" key="4">
    <source>
        <dbReference type="EMBL" id="GAW92496.1"/>
    </source>
</evidence>
<keyword evidence="5" id="KW-1185">Reference proteome</keyword>
<evidence type="ECO:0000256" key="1">
    <source>
        <dbReference type="SAM" id="MobiDB-lite"/>
    </source>
</evidence>
<feature type="domain" description="CobN/magnesium chelatase" evidence="3">
    <location>
        <begin position="749"/>
        <end position="1170"/>
    </location>
</feature>